<dbReference type="GO" id="GO:0050129">
    <property type="term" value="F:N-formylglutamate deformylase activity"/>
    <property type="evidence" value="ECO:0007669"/>
    <property type="project" value="UniProtKB-EC"/>
</dbReference>
<protein>
    <submittedName>
        <fullName evidence="1">N-formylglutamate deformylase</fullName>
        <ecNumber evidence="1">3.5.1.68</ecNumber>
    </submittedName>
</protein>
<reference evidence="1 2" key="2">
    <citation type="journal article" date="2016" name="Science">
        <title>A bacterium that degrades and assimilates poly(ethylene terephthalate).</title>
        <authorList>
            <person name="Yoshida S."/>
            <person name="Hiraga K."/>
            <person name="Takehana T."/>
            <person name="Taniguchi I."/>
            <person name="Yamaji H."/>
            <person name="Maeda Y."/>
            <person name="Toyohara K."/>
            <person name="Miyamoto K."/>
            <person name="Kimura Y."/>
            <person name="Oda K."/>
        </authorList>
    </citation>
    <scope>NUCLEOTIDE SEQUENCE [LARGE SCALE GENOMIC DNA]</scope>
    <source>
        <strain evidence="2">NBRC 110686 / TISTR 2288 / 201-F6</strain>
    </source>
</reference>
<evidence type="ECO:0000313" key="1">
    <source>
        <dbReference type="EMBL" id="GAP34965.1"/>
    </source>
</evidence>
<dbReference type="Pfam" id="PF05013">
    <property type="entry name" value="FGase"/>
    <property type="match status" value="1"/>
</dbReference>
<dbReference type="Gene3D" id="3.40.630.40">
    <property type="entry name" value="Zn-dependent exopeptidases"/>
    <property type="match status" value="1"/>
</dbReference>
<accession>A0A0K8NYG3</accession>
<dbReference type="EMBL" id="BBYR01000012">
    <property type="protein sequence ID" value="GAP34965.1"/>
    <property type="molecule type" value="Genomic_DNA"/>
</dbReference>
<comment type="caution">
    <text evidence="1">The sequence shown here is derived from an EMBL/GenBank/DDBJ whole genome shotgun (WGS) entry which is preliminary data.</text>
</comment>
<dbReference type="EC" id="3.5.1.68" evidence="1"/>
<keyword evidence="2" id="KW-1185">Reference proteome</keyword>
<organism evidence="1 2">
    <name type="scientific">Piscinibacter sakaiensis</name>
    <name type="common">Ideonella sakaiensis</name>
    <dbReference type="NCBI Taxonomy" id="1547922"/>
    <lineage>
        <taxon>Bacteria</taxon>
        <taxon>Pseudomonadati</taxon>
        <taxon>Pseudomonadota</taxon>
        <taxon>Betaproteobacteria</taxon>
        <taxon>Burkholderiales</taxon>
        <taxon>Sphaerotilaceae</taxon>
        <taxon>Piscinibacter</taxon>
    </lineage>
</organism>
<sequence length="280" mass="31024">MSDDGDTMAGPAEPIRTPHYTLWPGRSPLLVSVPHAGRHLPDALRARLQPRAAEVEDCDWFLDEVYGFARELGAGLLVPQAARYVIDLNRPPADTPMYAGRNNTGLVPTRFFSGEPLYLAGQEPGPDEVAQRRATWWQPYHDALRAELDRLKAVHGHALLWEGHSIRSELPWLFEGRLPDLNLGTVEGRSCTPALRAALARVLAAQDGYSHVVDGRFKGGHITRAYGQPAQGVQAVQLEMVWATYMAEAPPWRIDPARLARLQPVLRSLLGAMLAWRPDA</sequence>
<gene>
    <name evidence="1" type="ORF">ISF6_0515</name>
</gene>
<dbReference type="NCBIfam" id="TIGR02017">
    <property type="entry name" value="hutG_amidohyd"/>
    <property type="match status" value="1"/>
</dbReference>
<reference evidence="2" key="1">
    <citation type="submission" date="2015-07" db="EMBL/GenBank/DDBJ databases">
        <title>Discovery of a poly(ethylene terephthalate assimilation.</title>
        <authorList>
            <person name="Yoshida S."/>
            <person name="Hiraga K."/>
            <person name="Takehana T."/>
            <person name="Taniguchi I."/>
            <person name="Yamaji H."/>
            <person name="Maeda Y."/>
            <person name="Toyohara K."/>
            <person name="Miyamoto K."/>
            <person name="Kimura Y."/>
            <person name="Oda K."/>
        </authorList>
    </citation>
    <scope>NUCLEOTIDE SEQUENCE [LARGE SCALE GENOMIC DNA]</scope>
    <source>
        <strain evidence="2">NBRC 110686 / TISTR 2288 / 201-F6</strain>
    </source>
</reference>
<evidence type="ECO:0000313" key="2">
    <source>
        <dbReference type="Proteomes" id="UP000037660"/>
    </source>
</evidence>
<dbReference type="InterPro" id="IPR010247">
    <property type="entry name" value="HutG_amidohyd"/>
</dbReference>
<name>A0A0K8NYG3_PISS1</name>
<proteinExistence type="predicted"/>
<dbReference type="SUPFAM" id="SSF53187">
    <property type="entry name" value="Zn-dependent exopeptidases"/>
    <property type="match status" value="1"/>
</dbReference>
<dbReference type="STRING" id="1547922.ISF6_0515"/>
<dbReference type="Proteomes" id="UP000037660">
    <property type="component" value="Unassembled WGS sequence"/>
</dbReference>
<keyword evidence="1" id="KW-0378">Hydrolase</keyword>
<dbReference type="InterPro" id="IPR007709">
    <property type="entry name" value="N-FG_amidohydro"/>
</dbReference>
<dbReference type="AlphaFoldDB" id="A0A0K8NYG3"/>